<name>A0A1G2LW78_9BACT</name>
<organism evidence="1 2">
    <name type="scientific">Candidatus Tagabacteria bacterium RIFCSPLOWO2_01_FULL_42_9</name>
    <dbReference type="NCBI Taxonomy" id="1802296"/>
    <lineage>
        <taxon>Bacteria</taxon>
        <taxon>Candidatus Tagaibacteriota</taxon>
    </lineage>
</organism>
<evidence type="ECO:0000313" key="1">
    <source>
        <dbReference type="EMBL" id="OHA15813.1"/>
    </source>
</evidence>
<proteinExistence type="predicted"/>
<protein>
    <submittedName>
        <fullName evidence="1">Uncharacterized protein</fullName>
    </submittedName>
</protein>
<reference evidence="1 2" key="1">
    <citation type="journal article" date="2016" name="Nat. Commun.">
        <title>Thousands of microbial genomes shed light on interconnected biogeochemical processes in an aquifer system.</title>
        <authorList>
            <person name="Anantharaman K."/>
            <person name="Brown C.T."/>
            <person name="Hug L.A."/>
            <person name="Sharon I."/>
            <person name="Castelle C.J."/>
            <person name="Probst A.J."/>
            <person name="Thomas B.C."/>
            <person name="Singh A."/>
            <person name="Wilkins M.J."/>
            <person name="Karaoz U."/>
            <person name="Brodie E.L."/>
            <person name="Williams K.H."/>
            <person name="Hubbard S.S."/>
            <person name="Banfield J.F."/>
        </authorList>
    </citation>
    <scope>NUCLEOTIDE SEQUENCE [LARGE SCALE GENOMIC DNA]</scope>
</reference>
<dbReference type="EMBL" id="MHRA01000010">
    <property type="protein sequence ID" value="OHA15813.1"/>
    <property type="molecule type" value="Genomic_DNA"/>
</dbReference>
<evidence type="ECO:0000313" key="2">
    <source>
        <dbReference type="Proteomes" id="UP000178116"/>
    </source>
</evidence>
<comment type="caution">
    <text evidence="1">The sequence shown here is derived from an EMBL/GenBank/DDBJ whole genome shotgun (WGS) entry which is preliminary data.</text>
</comment>
<dbReference type="AlphaFoldDB" id="A0A1G2LW78"/>
<accession>A0A1G2LW78</accession>
<dbReference type="Proteomes" id="UP000178116">
    <property type="component" value="Unassembled WGS sequence"/>
</dbReference>
<sequence length="223" mass="25576">MKTAFKSEEELVSCISSFVLSNPNPFLDIGEHSLFTELNLGYGIADIVAVSYKENISLERKTFFAYFDVSLLSLIEKRDHVSFDDIVYITKSPEKKILSALSSLMGEGFVSFRSGYYFSDRKYSDILTDSIAIEAKLTDWRRALKQAYRYKWFSNKSFVFLPIQNIDTPKKNIDLFKKYNVGLAGTSKDIGIEVIYSPKKESPISQNMRIVLNEHLISTKLRQ</sequence>
<gene>
    <name evidence="1" type="ORF">A3A10_00615</name>
</gene>